<sequence length="183" mass="19716">MRNVVKYLGIGMLIIGLAGCDNKNDQKTADSAAHAQATNKVSLMDGKLAFALPDYMSDQSGQLGTQANNMHVYADKTGHRAVIVIIGDNSDEPLAVFTRRMEEQQRSRDPDLQVISDKSVTVNGAPLQQLDSIVSSAGKPAYSSVVFGKVDNHLMTMQVTLPADNQQQAQTTAQGILNTITIK</sequence>
<reference evidence="1 2" key="1">
    <citation type="submission" date="2019-04" db="EMBL/GenBank/DDBJ databases">
        <authorList>
            <person name="Li M."/>
            <person name="Gao C."/>
        </authorList>
    </citation>
    <scope>NUCLEOTIDE SEQUENCE [LARGE SCALE GENOMIC DNA]</scope>
    <source>
        <strain evidence="1 2">BGMRC 2031</strain>
    </source>
</reference>
<dbReference type="RefSeq" id="WP_136989368.1">
    <property type="nucleotide sequence ID" value="NZ_SZPQ01000006.1"/>
</dbReference>
<proteinExistence type="inferred from homology"/>
<dbReference type="NCBIfam" id="NF008627">
    <property type="entry name" value="PRK11615.1"/>
    <property type="match status" value="1"/>
</dbReference>
<accession>A0ABY2SMX4</accession>
<dbReference type="PROSITE" id="PS51257">
    <property type="entry name" value="PROKAR_LIPOPROTEIN"/>
    <property type="match status" value="1"/>
</dbReference>
<dbReference type="HAMAP" id="MF_02248">
    <property type="entry name" value="DcrB"/>
    <property type="match status" value="1"/>
</dbReference>
<dbReference type="InterPro" id="IPR014894">
    <property type="entry name" value="DcrB/EagT6"/>
</dbReference>
<evidence type="ECO:0000313" key="2">
    <source>
        <dbReference type="Proteomes" id="UP000305202"/>
    </source>
</evidence>
<gene>
    <name evidence="1" type="ORF">FCN80_06985</name>
</gene>
<evidence type="ECO:0000313" key="1">
    <source>
        <dbReference type="EMBL" id="TKI07167.1"/>
    </source>
</evidence>
<dbReference type="Proteomes" id="UP000305202">
    <property type="component" value="Unassembled WGS sequence"/>
</dbReference>
<comment type="caution">
    <text evidence="1">The sequence shown here is derived from an EMBL/GenBank/DDBJ whole genome shotgun (WGS) entry which is preliminary data.</text>
</comment>
<protein>
    <submittedName>
        <fullName evidence="1">DUF1795 domain-containing protein</fullName>
    </submittedName>
</protein>
<dbReference type="Gene3D" id="3.40.1000.10">
    <property type="entry name" value="Mog1/PsbP, alpha/beta/alpha sandwich"/>
    <property type="match status" value="1"/>
</dbReference>
<organism evidence="1 2">
    <name type="scientific">Martelella alba</name>
    <dbReference type="NCBI Taxonomy" id="2590451"/>
    <lineage>
        <taxon>Bacteria</taxon>
        <taxon>Pseudomonadati</taxon>
        <taxon>Pseudomonadota</taxon>
        <taxon>Alphaproteobacteria</taxon>
        <taxon>Hyphomicrobiales</taxon>
        <taxon>Aurantimonadaceae</taxon>
        <taxon>Martelella</taxon>
    </lineage>
</organism>
<name>A0ABY2SMX4_9HYPH</name>
<dbReference type="EMBL" id="SZPQ01000006">
    <property type="protein sequence ID" value="TKI07167.1"/>
    <property type="molecule type" value="Genomic_DNA"/>
</dbReference>
<keyword evidence="2" id="KW-1185">Reference proteome</keyword>
<dbReference type="Pfam" id="PF08786">
    <property type="entry name" value="DcrB"/>
    <property type="match status" value="1"/>
</dbReference>
<dbReference type="InterPro" id="IPR046406">
    <property type="entry name" value="DcrB"/>
</dbReference>